<evidence type="ECO:0000256" key="2">
    <source>
        <dbReference type="ARBA" id="ARBA00005811"/>
    </source>
</evidence>
<comment type="similarity">
    <text evidence="2 7">Belongs to the ExbD/TolR family.</text>
</comment>
<evidence type="ECO:0000256" key="7">
    <source>
        <dbReference type="RuleBase" id="RU003879"/>
    </source>
</evidence>
<evidence type="ECO:0000256" key="4">
    <source>
        <dbReference type="ARBA" id="ARBA00022692"/>
    </source>
</evidence>
<dbReference type="PANTHER" id="PTHR30558">
    <property type="entry name" value="EXBD MEMBRANE COMPONENT OF PMF-DRIVEN MACROMOLECULE IMPORT SYSTEM"/>
    <property type="match status" value="1"/>
</dbReference>
<evidence type="ECO:0000256" key="5">
    <source>
        <dbReference type="ARBA" id="ARBA00022989"/>
    </source>
</evidence>
<dbReference type="STRING" id="716816.BST96_06300"/>
<feature type="transmembrane region" description="Helical" evidence="8">
    <location>
        <begin position="12"/>
        <end position="33"/>
    </location>
</feature>
<evidence type="ECO:0000256" key="6">
    <source>
        <dbReference type="ARBA" id="ARBA00023136"/>
    </source>
</evidence>
<dbReference type="RefSeq" id="WP_169713926.1">
    <property type="nucleotide sequence ID" value="NZ_CP019343.1"/>
</dbReference>
<evidence type="ECO:0000313" key="10">
    <source>
        <dbReference type="Proteomes" id="UP000193450"/>
    </source>
</evidence>
<comment type="subcellular location">
    <subcellularLocation>
        <location evidence="1">Cell membrane</location>
        <topology evidence="1">Single-pass membrane protein</topology>
    </subcellularLocation>
    <subcellularLocation>
        <location evidence="7">Cell membrane</location>
        <topology evidence="7">Single-pass type II membrane protein</topology>
    </subcellularLocation>
</comment>
<accession>A0A1X9N6N2</accession>
<name>A0A1X9N6N2_9GAMM</name>
<reference evidence="9 10" key="1">
    <citation type="submission" date="2016-11" db="EMBL/GenBank/DDBJ databases">
        <title>Trade-off between light-utilization and light-protection in marine flavobacteria.</title>
        <authorList>
            <person name="Kumagai Y."/>
        </authorList>
    </citation>
    <scope>NUCLEOTIDE SEQUENCE [LARGE SCALE GENOMIC DNA]</scope>
    <source>
        <strain evidence="9 10">NBRC 107125</strain>
    </source>
</reference>
<keyword evidence="3" id="KW-1003">Cell membrane</keyword>
<dbReference type="PANTHER" id="PTHR30558:SF15">
    <property type="entry name" value="BIOPOLYMER TRANSPORT PROTEIN EXBD1"/>
    <property type="match status" value="1"/>
</dbReference>
<dbReference type="InterPro" id="IPR003400">
    <property type="entry name" value="ExbD"/>
</dbReference>
<evidence type="ECO:0000256" key="1">
    <source>
        <dbReference type="ARBA" id="ARBA00004162"/>
    </source>
</evidence>
<dbReference type="GO" id="GO:0022857">
    <property type="term" value="F:transmembrane transporter activity"/>
    <property type="evidence" value="ECO:0007669"/>
    <property type="project" value="InterPro"/>
</dbReference>
<keyword evidence="5 8" id="KW-1133">Transmembrane helix</keyword>
<protein>
    <recommendedName>
        <fullName evidence="11">Biopolymer transporter ExbD</fullName>
    </recommendedName>
</protein>
<keyword evidence="4 7" id="KW-0812">Transmembrane</keyword>
<dbReference type="Pfam" id="PF02472">
    <property type="entry name" value="ExbD"/>
    <property type="match status" value="1"/>
</dbReference>
<keyword evidence="6 8" id="KW-0472">Membrane</keyword>
<dbReference type="EMBL" id="CP019343">
    <property type="protein sequence ID" value="ARN73760.1"/>
    <property type="molecule type" value="Genomic_DNA"/>
</dbReference>
<evidence type="ECO:0000313" key="9">
    <source>
        <dbReference type="EMBL" id="ARN73760.1"/>
    </source>
</evidence>
<organism evidence="9 10">
    <name type="scientific">Oceanicoccus sagamiensis</name>
    <dbReference type="NCBI Taxonomy" id="716816"/>
    <lineage>
        <taxon>Bacteria</taxon>
        <taxon>Pseudomonadati</taxon>
        <taxon>Pseudomonadota</taxon>
        <taxon>Gammaproteobacteria</taxon>
        <taxon>Cellvibrionales</taxon>
        <taxon>Spongiibacteraceae</taxon>
        <taxon>Oceanicoccus</taxon>
    </lineage>
</organism>
<dbReference type="AlphaFoldDB" id="A0A1X9N6N2"/>
<proteinExistence type="inferred from homology"/>
<keyword evidence="10" id="KW-1185">Reference proteome</keyword>
<sequence>MIKSTPADNGPLLTAEITPLIDIVFIVIVFLLITANTPLLSLPIDVPDTDTEAALDNSITAELTVTITDQKPYWHIDQQQYNSWAEFKRALLEKTADNNKSLTIATDKDAPSEPLLKLLSFLNKQAFSNAQIIMEQPGEQQ</sequence>
<gene>
    <name evidence="9" type="ORF">BST96_06300</name>
</gene>
<evidence type="ECO:0000256" key="8">
    <source>
        <dbReference type="SAM" id="Phobius"/>
    </source>
</evidence>
<evidence type="ECO:0000256" key="3">
    <source>
        <dbReference type="ARBA" id="ARBA00022475"/>
    </source>
</evidence>
<keyword evidence="7" id="KW-0653">Protein transport</keyword>
<evidence type="ECO:0008006" key="11">
    <source>
        <dbReference type="Google" id="ProtNLM"/>
    </source>
</evidence>
<keyword evidence="7" id="KW-0813">Transport</keyword>
<dbReference type="GO" id="GO:0015031">
    <property type="term" value="P:protein transport"/>
    <property type="evidence" value="ECO:0007669"/>
    <property type="project" value="UniProtKB-KW"/>
</dbReference>
<dbReference type="Proteomes" id="UP000193450">
    <property type="component" value="Chromosome"/>
</dbReference>
<dbReference type="GO" id="GO:0005886">
    <property type="term" value="C:plasma membrane"/>
    <property type="evidence" value="ECO:0007669"/>
    <property type="project" value="UniProtKB-SubCell"/>
</dbReference>
<dbReference type="KEGG" id="osg:BST96_06300"/>